<evidence type="ECO:0000313" key="3">
    <source>
        <dbReference type="EMBL" id="MFC4617458.1"/>
    </source>
</evidence>
<evidence type="ECO:0000256" key="1">
    <source>
        <dbReference type="SAM" id="MobiDB-lite"/>
    </source>
</evidence>
<keyword evidence="2" id="KW-0472">Membrane</keyword>
<organism evidence="3 4">
    <name type="scientific">Camelliibacillus cellulosilyticus</name>
    <dbReference type="NCBI Taxonomy" id="2174486"/>
    <lineage>
        <taxon>Bacteria</taxon>
        <taxon>Bacillati</taxon>
        <taxon>Bacillota</taxon>
        <taxon>Bacilli</taxon>
        <taxon>Bacillales</taxon>
        <taxon>Sporolactobacillaceae</taxon>
        <taxon>Camelliibacillus</taxon>
    </lineage>
</organism>
<gene>
    <name evidence="3" type="ORF">ACFO4N_01795</name>
</gene>
<dbReference type="RefSeq" id="WP_376844500.1">
    <property type="nucleotide sequence ID" value="NZ_JBHSFW010000001.1"/>
</dbReference>
<comment type="caution">
    <text evidence="3">The sequence shown here is derived from an EMBL/GenBank/DDBJ whole genome shotgun (WGS) entry which is preliminary data.</text>
</comment>
<sequence>MEIKLNKKQGFGIILLAVLVAAIVLYNKPWEKYKQHGPLAQKDDGYTQSGSPNLKPNVKILFGGASIINKTSKPITIISVEPTNIPRGIKINSVGISKDGIGLIYESNLGKPGYNFTIESLPFKIPPKSKDEYLGILNVSSKENGKFVIQGLIITYKYGNKLYRDYYRDQLIIYVNSPLHDDEDDDTPPPPEKWSIIKR</sequence>
<name>A0ABV9GHV5_9BACL</name>
<feature type="region of interest" description="Disordered" evidence="1">
    <location>
        <begin position="178"/>
        <end position="199"/>
    </location>
</feature>
<keyword evidence="2" id="KW-1133">Transmembrane helix</keyword>
<evidence type="ECO:0000256" key="2">
    <source>
        <dbReference type="SAM" id="Phobius"/>
    </source>
</evidence>
<keyword evidence="2" id="KW-0812">Transmembrane</keyword>
<keyword evidence="4" id="KW-1185">Reference proteome</keyword>
<dbReference type="EMBL" id="JBHSFW010000001">
    <property type="protein sequence ID" value="MFC4617458.1"/>
    <property type="molecule type" value="Genomic_DNA"/>
</dbReference>
<dbReference type="Proteomes" id="UP001596022">
    <property type="component" value="Unassembled WGS sequence"/>
</dbReference>
<reference evidence="4" key="1">
    <citation type="journal article" date="2019" name="Int. J. Syst. Evol. Microbiol.">
        <title>The Global Catalogue of Microorganisms (GCM) 10K type strain sequencing project: providing services to taxonomists for standard genome sequencing and annotation.</title>
        <authorList>
            <consortium name="The Broad Institute Genomics Platform"/>
            <consortium name="The Broad Institute Genome Sequencing Center for Infectious Disease"/>
            <person name="Wu L."/>
            <person name="Ma J."/>
        </authorList>
    </citation>
    <scope>NUCLEOTIDE SEQUENCE [LARGE SCALE GENOMIC DNA]</scope>
    <source>
        <strain evidence="4">CGMCC 1.16306</strain>
    </source>
</reference>
<proteinExistence type="predicted"/>
<protein>
    <submittedName>
        <fullName evidence="3">Uncharacterized protein</fullName>
    </submittedName>
</protein>
<feature type="transmembrane region" description="Helical" evidence="2">
    <location>
        <begin position="9"/>
        <end position="26"/>
    </location>
</feature>
<evidence type="ECO:0000313" key="4">
    <source>
        <dbReference type="Proteomes" id="UP001596022"/>
    </source>
</evidence>
<accession>A0ABV9GHV5</accession>